<feature type="region of interest" description="Disordered" evidence="7">
    <location>
        <begin position="1"/>
        <end position="47"/>
    </location>
</feature>
<dbReference type="InterPro" id="IPR045214">
    <property type="entry name" value="Surf1/Surf4"/>
</dbReference>
<dbReference type="PANTHER" id="PTHR23427">
    <property type="entry name" value="SURFEIT LOCUS PROTEIN"/>
    <property type="match status" value="1"/>
</dbReference>
<gene>
    <name evidence="8" type="ORF">CTE05_01430</name>
</gene>
<evidence type="ECO:0000256" key="7">
    <source>
        <dbReference type="SAM" id="MobiDB-lite"/>
    </source>
</evidence>
<dbReference type="RefSeq" id="WP_246123175.1">
    <property type="nucleotide sequence ID" value="NZ_BJWH01000001.1"/>
</dbReference>
<keyword evidence="9" id="KW-1185">Reference proteome</keyword>
<reference evidence="8 9" key="1">
    <citation type="submission" date="2019-07" db="EMBL/GenBank/DDBJ databases">
        <title>Whole genome shotgun sequence of Cellulomonas terrae NBRC 100819.</title>
        <authorList>
            <person name="Hosoyama A."/>
            <person name="Uohara A."/>
            <person name="Ohji S."/>
            <person name="Ichikawa N."/>
        </authorList>
    </citation>
    <scope>NUCLEOTIDE SEQUENCE [LARGE SCALE GENOMIC DNA]</scope>
    <source>
        <strain evidence="8 9">NBRC 100819</strain>
    </source>
</reference>
<evidence type="ECO:0000256" key="1">
    <source>
        <dbReference type="ARBA" id="ARBA00004370"/>
    </source>
</evidence>
<protein>
    <recommendedName>
        <fullName evidence="6">SURF1-like protein</fullName>
    </recommendedName>
</protein>
<organism evidence="8 9">
    <name type="scientific">Cellulomonas terrae</name>
    <dbReference type="NCBI Taxonomy" id="311234"/>
    <lineage>
        <taxon>Bacteria</taxon>
        <taxon>Bacillati</taxon>
        <taxon>Actinomycetota</taxon>
        <taxon>Actinomycetes</taxon>
        <taxon>Micrococcales</taxon>
        <taxon>Cellulomonadaceae</taxon>
        <taxon>Cellulomonas</taxon>
    </lineage>
</organism>
<dbReference type="Pfam" id="PF02104">
    <property type="entry name" value="SURF1"/>
    <property type="match status" value="1"/>
</dbReference>
<keyword evidence="5 6" id="KW-0472">Membrane</keyword>
<comment type="similarity">
    <text evidence="2 6">Belongs to the SURF1 family.</text>
</comment>
<feature type="transmembrane region" description="Helical" evidence="6">
    <location>
        <begin position="260"/>
        <end position="278"/>
    </location>
</feature>
<dbReference type="Proteomes" id="UP000321049">
    <property type="component" value="Unassembled WGS sequence"/>
</dbReference>
<dbReference type="CDD" id="cd06662">
    <property type="entry name" value="SURF1"/>
    <property type="match status" value="1"/>
</dbReference>
<dbReference type="GO" id="GO:0005886">
    <property type="term" value="C:plasma membrane"/>
    <property type="evidence" value="ECO:0007669"/>
    <property type="project" value="UniProtKB-SubCell"/>
</dbReference>
<comment type="subcellular location">
    <subcellularLocation>
        <location evidence="6">Cell membrane</location>
        <topology evidence="6">Multi-pass membrane protein</topology>
    </subcellularLocation>
    <subcellularLocation>
        <location evidence="1">Membrane</location>
    </subcellularLocation>
</comment>
<accession>A0A511JF69</accession>
<evidence type="ECO:0000313" key="9">
    <source>
        <dbReference type="Proteomes" id="UP000321049"/>
    </source>
</evidence>
<proteinExistence type="inferred from homology"/>
<keyword evidence="4 6" id="KW-1133">Transmembrane helix</keyword>
<dbReference type="PROSITE" id="PS50895">
    <property type="entry name" value="SURF1"/>
    <property type="match status" value="1"/>
</dbReference>
<feature type="transmembrane region" description="Helical" evidence="6">
    <location>
        <begin position="61"/>
        <end position="80"/>
    </location>
</feature>
<evidence type="ECO:0000256" key="3">
    <source>
        <dbReference type="ARBA" id="ARBA00022692"/>
    </source>
</evidence>
<dbReference type="PANTHER" id="PTHR23427:SF2">
    <property type="entry name" value="SURFEIT LOCUS PROTEIN 1"/>
    <property type="match status" value="1"/>
</dbReference>
<evidence type="ECO:0000313" key="8">
    <source>
        <dbReference type="EMBL" id="GEL96596.1"/>
    </source>
</evidence>
<evidence type="ECO:0000256" key="4">
    <source>
        <dbReference type="ARBA" id="ARBA00022989"/>
    </source>
</evidence>
<feature type="compositionally biased region" description="Low complexity" evidence="7">
    <location>
        <begin position="29"/>
        <end position="39"/>
    </location>
</feature>
<comment type="caution">
    <text evidence="8">The sequence shown here is derived from an EMBL/GenBank/DDBJ whole genome shotgun (WGS) entry which is preliminary data.</text>
</comment>
<keyword evidence="3 6" id="KW-0812">Transmembrane</keyword>
<sequence>MTEPSPATVARERAAGPGRGHPDPPPAVDAPDPVHARPAWEQSERRPPTTMLRAAVRPRMIVLLVLLLAAAALCARLGAWQLDRAQVHGAAAAERRTAELVAVDAVPIDDVLVPQTTFTGELVGRKVAVTGTYDAGGQLLVTGRAHDGTTGLLVLTPLTTTDGAVLPVVRGWVATPADADAPPAGTVDVTGYLQASEQAGTGVADGQTDAISSAELLNSWGGPIYTGYLVVASSDPAQSGSVALLDPPTMPGAGLNLQNLAYAAQWWIFGAFAVLLWLRLVRDEARGSQPAPGPDESAPPA</sequence>
<evidence type="ECO:0000256" key="5">
    <source>
        <dbReference type="ARBA" id="ARBA00023136"/>
    </source>
</evidence>
<dbReference type="EMBL" id="BJWH01000001">
    <property type="protein sequence ID" value="GEL96596.1"/>
    <property type="molecule type" value="Genomic_DNA"/>
</dbReference>
<evidence type="ECO:0000256" key="2">
    <source>
        <dbReference type="ARBA" id="ARBA00007165"/>
    </source>
</evidence>
<dbReference type="InterPro" id="IPR002994">
    <property type="entry name" value="Surf1/Shy1"/>
</dbReference>
<evidence type="ECO:0000256" key="6">
    <source>
        <dbReference type="RuleBase" id="RU363076"/>
    </source>
</evidence>
<name>A0A511JF69_9CELL</name>
<keyword evidence="6" id="KW-1003">Cell membrane</keyword>
<dbReference type="AlphaFoldDB" id="A0A511JF69"/>